<evidence type="ECO:0000259" key="1">
    <source>
        <dbReference type="Pfam" id="PF18765"/>
    </source>
</evidence>
<feature type="domain" description="Polymerase beta nucleotidyltransferase" evidence="1">
    <location>
        <begin position="23"/>
        <end position="93"/>
    </location>
</feature>
<reference evidence="2 3" key="1">
    <citation type="journal article" date="2011" name="Stand. Genomic Sci.">
        <title>Draft genome sequence of Caminibacter mediatlanticus strain TB-2, an epsilonproteobacterium isolated from a deep-sea hydrothermal vent.</title>
        <authorList>
            <person name="Giovannelli D."/>
            <person name="Ferriera S."/>
            <person name="Johnson J."/>
            <person name="Kravitz S."/>
            <person name="Perez-Rodriguez I."/>
            <person name="Ricci J."/>
            <person name="O'Brien C."/>
            <person name="Voordeckers J.W."/>
            <person name="Bini E."/>
            <person name="Vetriani C."/>
        </authorList>
    </citation>
    <scope>NUCLEOTIDE SEQUENCE [LARGE SCALE GENOMIC DNA]</scope>
    <source>
        <strain evidence="2 3">TB-2</strain>
    </source>
</reference>
<dbReference type="RefSeq" id="WP_007474055.1">
    <property type="nucleotide sequence ID" value="NZ_ABCJ01000002.1"/>
</dbReference>
<dbReference type="Gene3D" id="3.30.460.10">
    <property type="entry name" value="Beta Polymerase, domain 2"/>
    <property type="match status" value="1"/>
</dbReference>
<accession>A0AAI9F2Q8</accession>
<protein>
    <recommendedName>
        <fullName evidence="1">Polymerase beta nucleotidyltransferase domain-containing protein</fullName>
    </recommendedName>
</protein>
<dbReference type="Proteomes" id="UP000003288">
    <property type="component" value="Unassembled WGS sequence"/>
</dbReference>
<name>A0AAI9F2Q8_9BACT</name>
<dbReference type="Pfam" id="PF18765">
    <property type="entry name" value="Polbeta"/>
    <property type="match status" value="1"/>
</dbReference>
<organism evidence="2 3">
    <name type="scientific">Caminibacter mediatlanticus TB-2</name>
    <dbReference type="NCBI Taxonomy" id="391592"/>
    <lineage>
        <taxon>Bacteria</taxon>
        <taxon>Pseudomonadati</taxon>
        <taxon>Campylobacterota</taxon>
        <taxon>Epsilonproteobacteria</taxon>
        <taxon>Nautiliales</taxon>
        <taxon>Nautiliaceae</taxon>
        <taxon>Caminibacter</taxon>
    </lineage>
</organism>
<proteinExistence type="predicted"/>
<dbReference type="InterPro" id="IPR043519">
    <property type="entry name" value="NT_sf"/>
</dbReference>
<dbReference type="CDD" id="cd05403">
    <property type="entry name" value="NT_KNTase_like"/>
    <property type="match status" value="1"/>
</dbReference>
<evidence type="ECO:0000313" key="3">
    <source>
        <dbReference type="Proteomes" id="UP000003288"/>
    </source>
</evidence>
<comment type="caution">
    <text evidence="2">The sequence shown here is derived from an EMBL/GenBank/DDBJ whole genome shotgun (WGS) entry which is preliminary data.</text>
</comment>
<dbReference type="SUPFAM" id="SSF81301">
    <property type="entry name" value="Nucleotidyltransferase"/>
    <property type="match status" value="1"/>
</dbReference>
<dbReference type="EMBL" id="ABCJ01000002">
    <property type="protein sequence ID" value="EDM24064.1"/>
    <property type="molecule type" value="Genomic_DNA"/>
</dbReference>
<evidence type="ECO:0000313" key="2">
    <source>
        <dbReference type="EMBL" id="EDM24064.1"/>
    </source>
</evidence>
<sequence>MRLASWEVREIKDAAKKVFGDDVKVYLFGSRVDDNKKGGDIDLYVVTKNNSYENEMKFWCELQQRLGEQKIDIIVSKDLSREIEQVALKEGIEL</sequence>
<gene>
    <name evidence="2" type="ORF">CMTB2_07411</name>
</gene>
<dbReference type="InterPro" id="IPR041633">
    <property type="entry name" value="Polbeta"/>
</dbReference>
<dbReference type="AlphaFoldDB" id="A0AAI9F2Q8"/>